<gene>
    <name evidence="5" type="ORF">CBR_g36887</name>
</gene>
<dbReference type="Gene3D" id="1.10.606.20">
    <property type="match status" value="1"/>
</dbReference>
<dbReference type="Pfam" id="PF00078">
    <property type="entry name" value="RVT_1"/>
    <property type="match status" value="1"/>
</dbReference>
<dbReference type="OrthoDB" id="1876163at2759"/>
<keyword evidence="6" id="KW-1185">Reference proteome</keyword>
<dbReference type="PANTHER" id="PTHR37984:SF5">
    <property type="entry name" value="PROTEIN NYNRIN-LIKE"/>
    <property type="match status" value="1"/>
</dbReference>
<dbReference type="AlphaFoldDB" id="A0A388LM34"/>
<feature type="compositionally biased region" description="Basic and acidic residues" evidence="2">
    <location>
        <begin position="715"/>
        <end position="732"/>
    </location>
</feature>
<sequence>MYLVYVSAAGESVKMSSEIEGVVAKYPDLFEEPKRVVEREAVHAIEIIPGSSILKGRIYRMSPGECNEVRRQLKEVVEKGWIRLSVSPYGSPVLFVPKKGGTLRMCIDYRGLNSITVKNREPLPRINDLLDRVQGCRYFSKIYLKFGYHKIVIRPEDQYKTAFHTRFVIMYLDDILIFSRTVEEHVGHLGKVLSLLQQRKFKEKCEFGRTRILYLGHEISAEGLKPDDAKMASIRDWTRPQSLTKMRSFLRMTGYYRNFVKNYSIVAAPFTNVTRLDTPWEWTDKCEAAFKHLKHALTHHEVLKLPDSDKPFIVTTVENQYGIGVVRAQQEGQKLRSVEYMSKKMRSHKFAKSTYEKELYAIYKALTHCRHYLLGRFFYVRTDHQTLKWMRTQYVLSDALKRWIEVIEQYDFEHQYFKGEYNKVGDALSRRPDFLGALITEFGLADDVTRSLVEAYREDPFMVEIIRRLEAKDKATSAEFELVNGLLFVEKARNKPQNAQAKPAMESRFGDAQWQAGDYWFTIAKEVLPASMSLYDTAFVFASMAAAMHDSFIVTIFAKYSFLFWRPQTAIRQGDSENVADPSWTALELSSEPDYPSATVCQAQAGVYALENYLGTNSVVFSVTNDLNETRAFNSLNAYVNAVIEYRCAMDFSFSLYDARTLCAKISEDVHIELSKQYLSQGVADRNYVDVIKLYGKEIFGSKLVQPAAMGSSRINEESDSKMRKAATEMRGGRGQKRKRELPNGKFTDFDLDQRRAWFRQKG</sequence>
<comment type="caution">
    <text evidence="5">The sequence shown here is derived from an EMBL/GenBank/DDBJ whole genome shotgun (WGS) entry which is preliminary data.</text>
</comment>
<accession>A0A388LM34</accession>
<evidence type="ECO:0000313" key="6">
    <source>
        <dbReference type="Proteomes" id="UP000265515"/>
    </source>
</evidence>
<dbReference type="Gramene" id="GBG83272">
    <property type="protein sequence ID" value="GBG83272"/>
    <property type="gene ID" value="CBR_g36887"/>
</dbReference>
<dbReference type="InterPro" id="IPR050951">
    <property type="entry name" value="Retrovirus_Pol_polyprotein"/>
</dbReference>
<dbReference type="PANTHER" id="PTHR37984">
    <property type="entry name" value="PROTEIN CBG26694"/>
    <property type="match status" value="1"/>
</dbReference>
<name>A0A388LM34_CHABU</name>
<dbReference type="Gene3D" id="3.30.70.270">
    <property type="match status" value="3"/>
</dbReference>
<feature type="domain" description="Reverse transcriptase" evidence="3">
    <location>
        <begin position="96"/>
        <end position="166"/>
    </location>
</feature>
<dbReference type="Proteomes" id="UP000265515">
    <property type="component" value="Unassembled WGS sequence"/>
</dbReference>
<dbReference type="Gene3D" id="3.10.10.10">
    <property type="entry name" value="HIV Type 1 Reverse Transcriptase, subunit A, domain 1"/>
    <property type="match status" value="1"/>
</dbReference>
<evidence type="ECO:0000256" key="1">
    <source>
        <dbReference type="ARBA" id="ARBA00023268"/>
    </source>
</evidence>
<dbReference type="InterPro" id="IPR000477">
    <property type="entry name" value="RT_dom"/>
</dbReference>
<dbReference type="CDD" id="cd01647">
    <property type="entry name" value="RT_LTR"/>
    <property type="match status" value="1"/>
</dbReference>
<dbReference type="GO" id="GO:0003824">
    <property type="term" value="F:catalytic activity"/>
    <property type="evidence" value="ECO:0007669"/>
    <property type="project" value="UniProtKB-KW"/>
</dbReference>
<dbReference type="CDD" id="cd09274">
    <property type="entry name" value="RNase_HI_RT_Ty3"/>
    <property type="match status" value="1"/>
</dbReference>
<reference evidence="5 6" key="1">
    <citation type="journal article" date="2018" name="Cell">
        <title>The Chara Genome: Secondary Complexity and Implications for Plant Terrestrialization.</title>
        <authorList>
            <person name="Nishiyama T."/>
            <person name="Sakayama H."/>
            <person name="Vries J.D."/>
            <person name="Buschmann H."/>
            <person name="Saint-Marcoux D."/>
            <person name="Ullrich K.K."/>
            <person name="Haas F.B."/>
            <person name="Vanderstraeten L."/>
            <person name="Becker D."/>
            <person name="Lang D."/>
            <person name="Vosolsobe S."/>
            <person name="Rombauts S."/>
            <person name="Wilhelmsson P.K.I."/>
            <person name="Janitza P."/>
            <person name="Kern R."/>
            <person name="Heyl A."/>
            <person name="Rumpler F."/>
            <person name="Villalobos L.I.A.C."/>
            <person name="Clay J.M."/>
            <person name="Skokan R."/>
            <person name="Toyoda A."/>
            <person name="Suzuki Y."/>
            <person name="Kagoshima H."/>
            <person name="Schijlen E."/>
            <person name="Tajeshwar N."/>
            <person name="Catarino B."/>
            <person name="Hetherington A.J."/>
            <person name="Saltykova A."/>
            <person name="Bonnot C."/>
            <person name="Breuninger H."/>
            <person name="Symeonidi A."/>
            <person name="Radhakrishnan G.V."/>
            <person name="Van Nieuwerburgh F."/>
            <person name="Deforce D."/>
            <person name="Chang C."/>
            <person name="Karol K.G."/>
            <person name="Hedrich R."/>
            <person name="Ulvskov P."/>
            <person name="Glockner G."/>
            <person name="Delwiche C.F."/>
            <person name="Petrasek J."/>
            <person name="Van de Peer Y."/>
            <person name="Friml J."/>
            <person name="Beilby M."/>
            <person name="Dolan L."/>
            <person name="Kohara Y."/>
            <person name="Sugano S."/>
            <person name="Fujiyama A."/>
            <person name="Delaux P.-M."/>
            <person name="Quint M."/>
            <person name="TheiBen G."/>
            <person name="Hagemann M."/>
            <person name="Harholt J."/>
            <person name="Dunand C."/>
            <person name="Zachgo S."/>
            <person name="Langdale J."/>
            <person name="Maumus F."/>
            <person name="Straeten D.V.D."/>
            <person name="Gould S.B."/>
            <person name="Rensing S.A."/>
        </authorList>
    </citation>
    <scope>NUCLEOTIDE SEQUENCE [LARGE SCALE GENOMIC DNA]</scope>
    <source>
        <strain evidence="5 6">S276</strain>
    </source>
</reference>
<dbReference type="SUPFAM" id="SSF56672">
    <property type="entry name" value="DNA/RNA polymerases"/>
    <property type="match status" value="1"/>
</dbReference>
<keyword evidence="1" id="KW-0511">Multifunctional enzyme</keyword>
<dbReference type="InterPro" id="IPR043502">
    <property type="entry name" value="DNA/RNA_pol_sf"/>
</dbReference>
<dbReference type="Gene3D" id="3.10.20.370">
    <property type="match status" value="1"/>
</dbReference>
<evidence type="ECO:0000256" key="2">
    <source>
        <dbReference type="SAM" id="MobiDB-lite"/>
    </source>
</evidence>
<organism evidence="5 6">
    <name type="scientific">Chara braunii</name>
    <name type="common">Braun's stonewort</name>
    <dbReference type="NCBI Taxonomy" id="69332"/>
    <lineage>
        <taxon>Eukaryota</taxon>
        <taxon>Viridiplantae</taxon>
        <taxon>Streptophyta</taxon>
        <taxon>Charophyceae</taxon>
        <taxon>Charales</taxon>
        <taxon>Characeae</taxon>
        <taxon>Chara</taxon>
    </lineage>
</organism>
<protein>
    <submittedName>
        <fullName evidence="5">Uncharacterized protein</fullName>
    </submittedName>
</protein>
<dbReference type="FunFam" id="3.30.70.270:FF:000020">
    <property type="entry name" value="Transposon Tf2-6 polyprotein-like Protein"/>
    <property type="match status" value="1"/>
</dbReference>
<dbReference type="SUPFAM" id="SSF48317">
    <property type="entry name" value="Acid phosphatase/Vanadium-dependent haloperoxidase"/>
    <property type="match status" value="1"/>
</dbReference>
<dbReference type="FunFam" id="3.30.70.270:FF:000003">
    <property type="entry name" value="Transposon Ty3-G Gag-Pol polyprotein"/>
    <property type="match status" value="1"/>
</dbReference>
<dbReference type="InterPro" id="IPR036938">
    <property type="entry name" value="PAP2/HPO_sf"/>
</dbReference>
<dbReference type="Pfam" id="PF17919">
    <property type="entry name" value="RT_RNaseH_2"/>
    <property type="match status" value="1"/>
</dbReference>
<feature type="region of interest" description="Disordered" evidence="2">
    <location>
        <begin position="711"/>
        <end position="748"/>
    </location>
</feature>
<evidence type="ECO:0000259" key="4">
    <source>
        <dbReference type="Pfam" id="PF17919"/>
    </source>
</evidence>
<evidence type="ECO:0000313" key="5">
    <source>
        <dbReference type="EMBL" id="GBG83272.1"/>
    </source>
</evidence>
<dbReference type="InterPro" id="IPR041577">
    <property type="entry name" value="RT_RNaseH_2"/>
</dbReference>
<dbReference type="InterPro" id="IPR043128">
    <property type="entry name" value="Rev_trsase/Diguanyl_cyclase"/>
</dbReference>
<dbReference type="EMBL" id="BFEA01000434">
    <property type="protein sequence ID" value="GBG83272.1"/>
    <property type="molecule type" value="Genomic_DNA"/>
</dbReference>
<proteinExistence type="predicted"/>
<evidence type="ECO:0000259" key="3">
    <source>
        <dbReference type="Pfam" id="PF00078"/>
    </source>
</evidence>
<feature type="domain" description="Reverse transcriptase/retrotransposon-derived protein RNase H-like" evidence="4">
    <location>
        <begin position="282"/>
        <end position="379"/>
    </location>
</feature>